<accession>A0AB39YG63</accession>
<reference evidence="2" key="1">
    <citation type="submission" date="2024-08" db="EMBL/GenBank/DDBJ databases">
        <authorList>
            <person name="Yu S.T."/>
        </authorList>
    </citation>
    <scope>NUCLEOTIDE SEQUENCE</scope>
    <source>
        <strain evidence="2">R33</strain>
    </source>
</reference>
<name>A0AB39YG63_9ACTN</name>
<sequence length="58" mass="6403">MKIKNSFDGGMQGMRESGTVEENAASCDQVMAVRRRQLTGGWPCLVRPTGDCRGQSWL</sequence>
<protein>
    <submittedName>
        <fullName evidence="2">Uncharacterized protein</fullName>
    </submittedName>
</protein>
<dbReference type="AlphaFoldDB" id="A0AB39YG63"/>
<feature type="region of interest" description="Disordered" evidence="1">
    <location>
        <begin position="1"/>
        <end position="23"/>
    </location>
</feature>
<dbReference type="RefSeq" id="WP_369779963.1">
    <property type="nucleotide sequence ID" value="NZ_CP165727.1"/>
</dbReference>
<dbReference type="EMBL" id="CP165727">
    <property type="protein sequence ID" value="XDV68454.1"/>
    <property type="molecule type" value="Genomic_DNA"/>
</dbReference>
<gene>
    <name evidence="2" type="ORF">AB5J51_38890</name>
</gene>
<evidence type="ECO:0000256" key="1">
    <source>
        <dbReference type="SAM" id="MobiDB-lite"/>
    </source>
</evidence>
<organism evidence="2">
    <name type="scientific">Streptomyces sp. R33</name>
    <dbReference type="NCBI Taxonomy" id="3238629"/>
    <lineage>
        <taxon>Bacteria</taxon>
        <taxon>Bacillati</taxon>
        <taxon>Actinomycetota</taxon>
        <taxon>Actinomycetes</taxon>
        <taxon>Kitasatosporales</taxon>
        <taxon>Streptomycetaceae</taxon>
        <taxon>Streptomyces</taxon>
    </lineage>
</organism>
<evidence type="ECO:0000313" key="2">
    <source>
        <dbReference type="EMBL" id="XDV68454.1"/>
    </source>
</evidence>
<proteinExistence type="predicted"/>